<dbReference type="GO" id="GO:0003724">
    <property type="term" value="F:RNA helicase activity"/>
    <property type="evidence" value="ECO:0007669"/>
    <property type="project" value="InterPro"/>
</dbReference>
<evidence type="ECO:0000313" key="9">
    <source>
        <dbReference type="EMBL" id="GMN33227.1"/>
    </source>
</evidence>
<dbReference type="CDD" id="cd18795">
    <property type="entry name" value="SF2_C_Ski2"/>
    <property type="match status" value="1"/>
</dbReference>
<protein>
    <submittedName>
        <fullName evidence="9">Uncharacterized protein</fullName>
    </submittedName>
</protein>
<dbReference type="GO" id="GO:0005524">
    <property type="term" value="F:ATP binding"/>
    <property type="evidence" value="ECO:0007669"/>
    <property type="project" value="UniProtKB-KW"/>
</dbReference>
<keyword evidence="3" id="KW-0347">Helicase</keyword>
<dbReference type="Proteomes" id="UP001187192">
    <property type="component" value="Unassembled WGS sequence"/>
</dbReference>
<dbReference type="Pfam" id="PF13234">
    <property type="entry name" value="MTR4_beta-barrel"/>
    <property type="match status" value="1"/>
</dbReference>
<gene>
    <name evidence="9" type="ORF">TIFTF001_004034</name>
</gene>
<dbReference type="PROSITE" id="PS51192">
    <property type="entry name" value="HELICASE_ATP_BIND_1"/>
    <property type="match status" value="1"/>
</dbReference>
<dbReference type="GO" id="GO:0006401">
    <property type="term" value="P:RNA catabolic process"/>
    <property type="evidence" value="ECO:0007669"/>
    <property type="project" value="InterPro"/>
</dbReference>
<dbReference type="InterPro" id="IPR048392">
    <property type="entry name" value="MTR4-like_stalk"/>
</dbReference>
<dbReference type="GO" id="GO:0005634">
    <property type="term" value="C:nucleus"/>
    <property type="evidence" value="ECO:0007669"/>
    <property type="project" value="TreeGrafter"/>
</dbReference>
<keyword evidence="5" id="KW-0175">Coiled coil</keyword>
<dbReference type="PANTHER" id="PTHR12131:SF25">
    <property type="entry name" value="DEXH-BOX ATP-DEPENDENT RNA HELICASE DEXH9"/>
    <property type="match status" value="1"/>
</dbReference>
<name>A0AA87ZGC7_FICCA</name>
<dbReference type="SMART" id="SM00487">
    <property type="entry name" value="DEXDc"/>
    <property type="match status" value="1"/>
</dbReference>
<evidence type="ECO:0000256" key="3">
    <source>
        <dbReference type="ARBA" id="ARBA00022806"/>
    </source>
</evidence>
<dbReference type="InterPro" id="IPR025696">
    <property type="entry name" value="Beta-barrel_MTR4"/>
</dbReference>
<keyword evidence="2" id="KW-0378">Hydrolase</keyword>
<feature type="coiled-coil region" evidence="5">
    <location>
        <begin position="494"/>
        <end position="532"/>
    </location>
</feature>
<keyword evidence="4" id="KW-0067">ATP-binding</keyword>
<evidence type="ECO:0000256" key="6">
    <source>
        <dbReference type="SAM" id="MobiDB-lite"/>
    </source>
</evidence>
<dbReference type="InterPro" id="IPR050699">
    <property type="entry name" value="RNA-DNA_Helicase"/>
</dbReference>
<dbReference type="FunFam" id="1.10.3380.30:FF:000009">
    <property type="entry name" value="DExH-box ATP-dependent RNA helicase DExH9"/>
    <property type="match status" value="1"/>
</dbReference>
<organism evidence="9 10">
    <name type="scientific">Ficus carica</name>
    <name type="common">Common fig</name>
    <dbReference type="NCBI Taxonomy" id="3494"/>
    <lineage>
        <taxon>Eukaryota</taxon>
        <taxon>Viridiplantae</taxon>
        <taxon>Streptophyta</taxon>
        <taxon>Embryophyta</taxon>
        <taxon>Tracheophyta</taxon>
        <taxon>Spermatophyta</taxon>
        <taxon>Magnoliopsida</taxon>
        <taxon>eudicotyledons</taxon>
        <taxon>Gunneridae</taxon>
        <taxon>Pentapetalae</taxon>
        <taxon>rosids</taxon>
        <taxon>fabids</taxon>
        <taxon>Rosales</taxon>
        <taxon>Moraceae</taxon>
        <taxon>Ficeae</taxon>
        <taxon>Ficus</taxon>
    </lineage>
</organism>
<keyword evidence="10" id="KW-1185">Reference proteome</keyword>
<feature type="region of interest" description="Disordered" evidence="6">
    <location>
        <begin position="1"/>
        <end position="33"/>
    </location>
</feature>
<sequence length="952" mass="108185">MGSLKRKSDENPPGETPQKQVHRDNNGLMARVDDEPVACLHDVSYPEGYVPPPPSSAREGLEPAKVFPFTLDPFQSEAINCLEKGESVIVSAHTSAGKTVVALYAIAMSLRNNQRVIYTSPIKALSNQKFREFKEEFSDVGLMTGDVTIDPNASCLVMTTEIWRSMQYKGSEITREVAWVIFDEVHYMRDRERGVVWEESIVMAPKNSRFVFLSATVPNAREFADWVAKIHRQPCHIVYTDYRPTPLQHYIFPAGGDGLYLAVDENGKFREDSFQKAINALVPAGEGEKKKENGKWQKGLVMGRLGEDSDIFKMVKMIIQRQYDPVILFSFSKRECETLAMQMARMDLNGDGEKTNIETIFWSAMDMLSGDDKKLPQAKTFSIGLNMPAKTVVFTNVRKFDGDKFRWISSGEYIQMSGRAGRRGIDKRGVCILMVDEKLEPSTAKMMLKGSADCLNSAFHLSYNMLLNQLRCEDGDPENLLRNSFYQFQADRALPDLERQVKELEIERDSIIIEEEDNLKNYYNLLQQYESLKKDIHDIIFSPKYCLPFLQSGRLVSIQCTRSEETFSSFSIKDQVTWGVIINFQKVKTASEDDASRKPEDSNFTVDVLTRCVVNRDVIGKRTVKIVPLKEPGEPLVVSLSLSQINSLSSLRVHILNDLLPSEAREHTMKKVSEILSRFGEKGIPLLDPEDEMNIKSSSYQKAARRMEALESLFDKHEVAKSPLIEQKLKAFHKKQELTAKLKSIKKTMRTSTALAFKDELKARKRVLRRLGYVTSDDVLELKGKVACEISSADELTLTELMFNGVLKDVKVEEVVSLLSCFVWQEKLQDASKPREELDLLFVRLQDIARRVANVQLECKVQIDVESFVTSFRPDIMEAVYAWAKGSKFYEIMSVTPVFEGSLIRAIRRLEEVLQQLIQAAKSIGETELEAKFEEAVSKIKRDIVFAASLYL</sequence>
<evidence type="ECO:0000256" key="2">
    <source>
        <dbReference type="ARBA" id="ARBA00022801"/>
    </source>
</evidence>
<dbReference type="GO" id="GO:0003723">
    <property type="term" value="F:RNA binding"/>
    <property type="evidence" value="ECO:0007669"/>
    <property type="project" value="InterPro"/>
</dbReference>
<dbReference type="Pfam" id="PF00270">
    <property type="entry name" value="DEAD"/>
    <property type="match status" value="1"/>
</dbReference>
<dbReference type="Gene3D" id="2.40.30.300">
    <property type="match status" value="1"/>
</dbReference>
<dbReference type="PIRSF" id="PIRSF005198">
    <property type="entry name" value="Antiviral_helicase_SKI2"/>
    <property type="match status" value="1"/>
</dbReference>
<dbReference type="PROSITE" id="PS51194">
    <property type="entry name" value="HELICASE_CTER"/>
    <property type="match status" value="1"/>
</dbReference>
<reference evidence="9" key="1">
    <citation type="submission" date="2023-07" db="EMBL/GenBank/DDBJ databases">
        <title>draft genome sequence of fig (Ficus carica).</title>
        <authorList>
            <person name="Takahashi T."/>
            <person name="Nishimura K."/>
        </authorList>
    </citation>
    <scope>NUCLEOTIDE SEQUENCE</scope>
</reference>
<comment type="caution">
    <text evidence="9">The sequence shown here is derived from an EMBL/GenBank/DDBJ whole genome shotgun (WGS) entry which is preliminary data.</text>
</comment>
<evidence type="ECO:0000313" key="10">
    <source>
        <dbReference type="Proteomes" id="UP001187192"/>
    </source>
</evidence>
<feature type="domain" description="Helicase ATP-binding" evidence="7">
    <location>
        <begin position="79"/>
        <end position="235"/>
    </location>
</feature>
<keyword evidence="1" id="KW-0547">Nucleotide-binding</keyword>
<dbReference type="SMART" id="SM01142">
    <property type="entry name" value="DSHCT"/>
    <property type="match status" value="1"/>
</dbReference>
<accession>A0AA87ZGC7</accession>
<dbReference type="Gene3D" id="1.10.3380.30">
    <property type="match status" value="1"/>
</dbReference>
<dbReference type="SUPFAM" id="SSF52540">
    <property type="entry name" value="P-loop containing nucleoside triphosphate hydrolases"/>
    <property type="match status" value="1"/>
</dbReference>
<dbReference type="Gene3D" id="3.40.50.300">
    <property type="entry name" value="P-loop containing nucleotide triphosphate hydrolases"/>
    <property type="match status" value="3"/>
</dbReference>
<proteinExistence type="predicted"/>
<evidence type="ECO:0000256" key="4">
    <source>
        <dbReference type="ARBA" id="ARBA00022840"/>
    </source>
</evidence>
<dbReference type="InterPro" id="IPR027417">
    <property type="entry name" value="P-loop_NTPase"/>
</dbReference>
<dbReference type="InterPro" id="IPR016438">
    <property type="entry name" value="SKI2-like"/>
</dbReference>
<dbReference type="Pfam" id="PF21408">
    <property type="entry name" value="MTR4-like_stalk"/>
    <property type="match status" value="1"/>
</dbReference>
<dbReference type="GO" id="GO:0016787">
    <property type="term" value="F:hydrolase activity"/>
    <property type="evidence" value="ECO:0007669"/>
    <property type="project" value="UniProtKB-KW"/>
</dbReference>
<dbReference type="FunFam" id="3.40.50.300:FF:000083">
    <property type="entry name" value="ATP-dependent RNA helicase DOB1"/>
    <property type="match status" value="1"/>
</dbReference>
<evidence type="ECO:0000256" key="1">
    <source>
        <dbReference type="ARBA" id="ARBA00022741"/>
    </source>
</evidence>
<feature type="domain" description="Helicase C-terminal" evidence="8">
    <location>
        <begin position="310"/>
        <end position="471"/>
    </location>
</feature>
<dbReference type="InterPro" id="IPR012961">
    <property type="entry name" value="Ski2/MTR4_C"/>
</dbReference>
<feature type="compositionally biased region" description="Basic and acidic residues" evidence="6">
    <location>
        <begin position="1"/>
        <end position="10"/>
    </location>
</feature>
<dbReference type="InterPro" id="IPR014001">
    <property type="entry name" value="Helicase_ATP-bd"/>
</dbReference>
<dbReference type="Pfam" id="PF08148">
    <property type="entry name" value="DSHCT"/>
    <property type="match status" value="1"/>
</dbReference>
<evidence type="ECO:0000256" key="5">
    <source>
        <dbReference type="SAM" id="Coils"/>
    </source>
</evidence>
<dbReference type="EMBL" id="BTGU01000004">
    <property type="protein sequence ID" value="GMN33227.1"/>
    <property type="molecule type" value="Genomic_DNA"/>
</dbReference>
<dbReference type="CDD" id="cd18024">
    <property type="entry name" value="DEXHc_Mtr4-like"/>
    <property type="match status" value="1"/>
</dbReference>
<evidence type="ECO:0000259" key="8">
    <source>
        <dbReference type="PROSITE" id="PS51194"/>
    </source>
</evidence>
<dbReference type="AlphaFoldDB" id="A0AA87ZGC7"/>
<dbReference type="InterPro" id="IPR011545">
    <property type="entry name" value="DEAD/DEAH_box_helicase_dom"/>
</dbReference>
<dbReference type="GO" id="GO:0000460">
    <property type="term" value="P:maturation of 5.8S rRNA"/>
    <property type="evidence" value="ECO:0007669"/>
    <property type="project" value="TreeGrafter"/>
</dbReference>
<dbReference type="PANTHER" id="PTHR12131">
    <property type="entry name" value="ATP-DEPENDENT RNA AND DNA HELICASE"/>
    <property type="match status" value="1"/>
</dbReference>
<dbReference type="InterPro" id="IPR001650">
    <property type="entry name" value="Helicase_C-like"/>
</dbReference>
<dbReference type="FunFam" id="2.40.30.300:FF:000003">
    <property type="entry name" value="DEAD-box family ATP dependent helicase"/>
    <property type="match status" value="1"/>
</dbReference>
<evidence type="ECO:0000259" key="7">
    <source>
        <dbReference type="PROSITE" id="PS51192"/>
    </source>
</evidence>